<sequence>MMLPPLCLTVSLDLKASSENTSCQCGKLQSTLTVLVFGASFLFCTLQVHVDASGRRCWCSSGFHFMIGLSLGDWVAPNHTIQIHFIKGRRSLCLMVETWILLGVPAG</sequence>
<comment type="caution">
    <text evidence="1">The sequence shown here is derived from an EMBL/GenBank/DDBJ whole genome shotgun (WGS) entry which is preliminary data.</text>
</comment>
<evidence type="ECO:0000313" key="1">
    <source>
        <dbReference type="EMBL" id="MED6248445.1"/>
    </source>
</evidence>
<keyword evidence="2" id="KW-1185">Reference proteome</keyword>
<reference evidence="1 2" key="1">
    <citation type="submission" date="2021-07" db="EMBL/GenBank/DDBJ databases">
        <authorList>
            <person name="Palmer J.M."/>
        </authorList>
    </citation>
    <scope>NUCLEOTIDE SEQUENCE [LARGE SCALE GENOMIC DNA]</scope>
    <source>
        <strain evidence="1 2">AT_MEX2019</strain>
        <tissue evidence="1">Muscle</tissue>
    </source>
</reference>
<protein>
    <recommendedName>
        <fullName evidence="3">Secreted protein</fullName>
    </recommendedName>
</protein>
<accession>A0ABU7BFP4</accession>
<dbReference type="EMBL" id="JAHUTI010050221">
    <property type="protein sequence ID" value="MED6248445.1"/>
    <property type="molecule type" value="Genomic_DNA"/>
</dbReference>
<gene>
    <name evidence="1" type="ORF">ATANTOWER_000485</name>
</gene>
<organism evidence="1 2">
    <name type="scientific">Ataeniobius toweri</name>
    <dbReference type="NCBI Taxonomy" id="208326"/>
    <lineage>
        <taxon>Eukaryota</taxon>
        <taxon>Metazoa</taxon>
        <taxon>Chordata</taxon>
        <taxon>Craniata</taxon>
        <taxon>Vertebrata</taxon>
        <taxon>Euteleostomi</taxon>
        <taxon>Actinopterygii</taxon>
        <taxon>Neopterygii</taxon>
        <taxon>Teleostei</taxon>
        <taxon>Neoteleostei</taxon>
        <taxon>Acanthomorphata</taxon>
        <taxon>Ovalentaria</taxon>
        <taxon>Atherinomorphae</taxon>
        <taxon>Cyprinodontiformes</taxon>
        <taxon>Goodeidae</taxon>
        <taxon>Ataeniobius</taxon>
    </lineage>
</organism>
<evidence type="ECO:0008006" key="3">
    <source>
        <dbReference type="Google" id="ProtNLM"/>
    </source>
</evidence>
<proteinExistence type="predicted"/>
<name>A0ABU7BFP4_9TELE</name>
<evidence type="ECO:0000313" key="2">
    <source>
        <dbReference type="Proteomes" id="UP001345963"/>
    </source>
</evidence>
<dbReference type="Proteomes" id="UP001345963">
    <property type="component" value="Unassembled WGS sequence"/>
</dbReference>